<dbReference type="EMBL" id="VLKH01000005">
    <property type="protein sequence ID" value="TWH79902.1"/>
    <property type="molecule type" value="Genomic_DNA"/>
</dbReference>
<dbReference type="InterPro" id="IPR027417">
    <property type="entry name" value="P-loop_NTPase"/>
</dbReference>
<dbReference type="InterPro" id="IPR046841">
    <property type="entry name" value="SpoIVA_middle"/>
</dbReference>
<dbReference type="Pfam" id="PF20438">
    <property type="entry name" value="SpoIVA_middle"/>
    <property type="match status" value="1"/>
</dbReference>
<gene>
    <name evidence="4" type="ORF">LY60_02222</name>
</gene>
<evidence type="ECO:0000259" key="3">
    <source>
        <dbReference type="Pfam" id="PF20439"/>
    </source>
</evidence>
<dbReference type="Pfam" id="PF09547">
    <property type="entry name" value="SpoIVA_ATPase"/>
    <property type="match status" value="1"/>
</dbReference>
<organism evidence="4 5">
    <name type="scientific">Sedimentibacter saalensis</name>
    <dbReference type="NCBI Taxonomy" id="130788"/>
    <lineage>
        <taxon>Bacteria</taxon>
        <taxon>Bacillati</taxon>
        <taxon>Bacillota</taxon>
        <taxon>Tissierellia</taxon>
        <taxon>Sedimentibacter</taxon>
    </lineage>
</organism>
<dbReference type="Gene3D" id="3.40.50.300">
    <property type="entry name" value="P-loop containing nucleotide triphosphate hydrolases"/>
    <property type="match status" value="1"/>
</dbReference>
<evidence type="ECO:0000259" key="2">
    <source>
        <dbReference type="Pfam" id="PF20438"/>
    </source>
</evidence>
<sequence>MHNGGGIIITNLDIYEDIAKRTKGEIYLGIVGPVRTGKSTFIRKFSENVMLPNIEDEYIRERAKDEMPQSGTGKTVTTTEPKFVPGNAVKVTFKDNIHASLRLIDCVGYMIPGAIGNMEGEVPRLVSTPWNEDPIPFAEAAEIGTRKVIKDHSTIGVLVTTDGSITDISRDNYIMAEERVVKELKEINKPFVIILNSMHPLNENTQALSVQLKEKYDAPVMVLDCMNLKTEDIDNVLENVLYEFPIKEINVDLPRWFDGLTYDYSLKRDLINTLKEDFSDYYKLSDFNADNIFSAENDYVEDYFVKDIELGTGCINLKIDLDNSYYYKVISELSGEEITGEHQILKLIGDLSKSKDSYSRVEAAINDAKTKGYGYVSPGIADMIIDKPEVFKEGSRYGIKIKAQAPSLHIFNAGINTEVSPVIGSKAQSEDLMNHLMEQMKDNPQCIWDAEIFGKTLYSLVDEQLESKLTAMPENARKKLKKTIEKIVNDGSGSIIFLII</sequence>
<evidence type="ECO:0000313" key="5">
    <source>
        <dbReference type="Proteomes" id="UP000315343"/>
    </source>
</evidence>
<evidence type="ECO:0000313" key="4">
    <source>
        <dbReference type="EMBL" id="TWH79902.1"/>
    </source>
</evidence>
<dbReference type="InterPro" id="IPR014201">
    <property type="entry name" value="Spore_IV_A"/>
</dbReference>
<dbReference type="GO" id="GO:0005524">
    <property type="term" value="F:ATP binding"/>
    <property type="evidence" value="ECO:0007669"/>
    <property type="project" value="InterPro"/>
</dbReference>
<protein>
    <submittedName>
        <fullName evidence="4">Stage IV sporulation protein A</fullName>
    </submittedName>
</protein>
<evidence type="ECO:0000259" key="1">
    <source>
        <dbReference type="Pfam" id="PF09547"/>
    </source>
</evidence>
<dbReference type="GO" id="GO:0043934">
    <property type="term" value="P:sporulation"/>
    <property type="evidence" value="ECO:0007669"/>
    <property type="project" value="InterPro"/>
</dbReference>
<name>A0A562J9K3_9FIRM</name>
<dbReference type="InterPro" id="IPR046842">
    <property type="entry name" value="SpoIVA_ATPase"/>
</dbReference>
<feature type="domain" description="Sporulation stage IV protein A C-terminal" evidence="3">
    <location>
        <begin position="426"/>
        <end position="500"/>
    </location>
</feature>
<proteinExistence type="predicted"/>
<feature type="domain" description="Stage IV sporulation protein A ATPase" evidence="1">
    <location>
        <begin position="11"/>
        <end position="245"/>
    </location>
</feature>
<dbReference type="Proteomes" id="UP000315343">
    <property type="component" value="Unassembled WGS sequence"/>
</dbReference>
<dbReference type="GO" id="GO:0016887">
    <property type="term" value="F:ATP hydrolysis activity"/>
    <property type="evidence" value="ECO:0007669"/>
    <property type="project" value="InterPro"/>
</dbReference>
<accession>A0A562J9K3</accession>
<dbReference type="PIRSF" id="PIRSF007466">
    <property type="entry name" value="SpoIVA"/>
    <property type="match status" value="1"/>
</dbReference>
<comment type="caution">
    <text evidence="4">The sequence shown here is derived from an EMBL/GenBank/DDBJ whole genome shotgun (WGS) entry which is preliminary data.</text>
</comment>
<dbReference type="SUPFAM" id="SSF52540">
    <property type="entry name" value="P-loop containing nucleoside triphosphate hydrolases"/>
    <property type="match status" value="1"/>
</dbReference>
<dbReference type="AlphaFoldDB" id="A0A562J9K3"/>
<feature type="domain" description="Stage IV sporulation protein A middle" evidence="2">
    <location>
        <begin position="246"/>
        <end position="424"/>
    </location>
</feature>
<dbReference type="InterPro" id="IPR046840">
    <property type="entry name" value="SpoIVA_C"/>
</dbReference>
<reference evidence="4 5" key="1">
    <citation type="submission" date="2019-07" db="EMBL/GenBank/DDBJ databases">
        <title>Genomic Encyclopedia of Type Strains, Phase I: the one thousand microbial genomes (KMG-I) project.</title>
        <authorList>
            <person name="Kyrpides N."/>
        </authorList>
    </citation>
    <scope>NUCLEOTIDE SEQUENCE [LARGE SCALE GENOMIC DNA]</scope>
    <source>
        <strain evidence="4 5">DSM 13558</strain>
    </source>
</reference>
<keyword evidence="5" id="KW-1185">Reference proteome</keyword>
<dbReference type="NCBIfam" id="TIGR02836">
    <property type="entry name" value="spore_IV_A"/>
    <property type="match status" value="1"/>
</dbReference>
<dbReference type="Pfam" id="PF20439">
    <property type="entry name" value="SpoIVA_C"/>
    <property type="match status" value="1"/>
</dbReference>